<dbReference type="RefSeq" id="WP_109678064.1">
    <property type="nucleotide sequence ID" value="NZ_QGDT01000020.1"/>
</dbReference>
<dbReference type="Proteomes" id="UP000245880">
    <property type="component" value="Unassembled WGS sequence"/>
</dbReference>
<protein>
    <submittedName>
        <fullName evidence="1">Uncharacterized protein</fullName>
    </submittedName>
</protein>
<proteinExistence type="predicted"/>
<evidence type="ECO:0000313" key="1">
    <source>
        <dbReference type="EMBL" id="PWJ53916.1"/>
    </source>
</evidence>
<dbReference type="AlphaFoldDB" id="A0A316A7K2"/>
<organism evidence="1 2">
    <name type="scientific">Dyadobacter jejuensis</name>
    <dbReference type="NCBI Taxonomy" id="1082580"/>
    <lineage>
        <taxon>Bacteria</taxon>
        <taxon>Pseudomonadati</taxon>
        <taxon>Bacteroidota</taxon>
        <taxon>Cytophagia</taxon>
        <taxon>Cytophagales</taxon>
        <taxon>Spirosomataceae</taxon>
        <taxon>Dyadobacter</taxon>
    </lineage>
</organism>
<accession>A0A316A7K2</accession>
<name>A0A316A7K2_9BACT</name>
<sequence length="81" mass="9273">MNIDSTKKRRPLGHLLVSLAGWKRLKIKSRLTELGISQGQWQGMLTYAEAHKLPTFVRDIIVEELPEAKDLFQHPKKPAVL</sequence>
<dbReference type="OrthoDB" id="964719at2"/>
<gene>
    <name evidence="1" type="ORF">CLV98_12032</name>
</gene>
<dbReference type="EMBL" id="QGDT01000020">
    <property type="protein sequence ID" value="PWJ53916.1"/>
    <property type="molecule type" value="Genomic_DNA"/>
</dbReference>
<keyword evidence="2" id="KW-1185">Reference proteome</keyword>
<evidence type="ECO:0000313" key="2">
    <source>
        <dbReference type="Proteomes" id="UP000245880"/>
    </source>
</evidence>
<reference evidence="1 2" key="1">
    <citation type="submission" date="2018-03" db="EMBL/GenBank/DDBJ databases">
        <title>Genomic Encyclopedia of Archaeal and Bacterial Type Strains, Phase II (KMG-II): from individual species to whole genera.</title>
        <authorList>
            <person name="Goeker M."/>
        </authorList>
    </citation>
    <scope>NUCLEOTIDE SEQUENCE [LARGE SCALE GENOMIC DNA]</scope>
    <source>
        <strain evidence="1 2">DSM 100346</strain>
    </source>
</reference>
<comment type="caution">
    <text evidence="1">The sequence shown here is derived from an EMBL/GenBank/DDBJ whole genome shotgun (WGS) entry which is preliminary data.</text>
</comment>